<dbReference type="InterPro" id="IPR039374">
    <property type="entry name" value="SIP_fam"/>
</dbReference>
<dbReference type="Gene3D" id="3.40.50.80">
    <property type="entry name" value="Nucleotide-binding domain of ferredoxin-NADP reductase (FNR) module"/>
    <property type="match status" value="1"/>
</dbReference>
<dbReference type="EMBL" id="JAKQYM010000004">
    <property type="protein sequence ID" value="MCI2228864.1"/>
    <property type="molecule type" value="Genomic_DNA"/>
</dbReference>
<dbReference type="Pfam" id="PF04954">
    <property type="entry name" value="SIP"/>
    <property type="match status" value="1"/>
</dbReference>
<dbReference type="GO" id="GO:0016491">
    <property type="term" value="F:oxidoreductase activity"/>
    <property type="evidence" value="ECO:0007669"/>
    <property type="project" value="InterPro"/>
</dbReference>
<evidence type="ECO:0000313" key="3">
    <source>
        <dbReference type="EMBL" id="MCI2228864.1"/>
    </source>
</evidence>
<comment type="caution">
    <text evidence="3">The sequence shown here is derived from an EMBL/GenBank/DDBJ whole genome shotgun (WGS) entry which is preliminary data.</text>
</comment>
<dbReference type="Proteomes" id="UP001139369">
    <property type="component" value="Unassembled WGS sequence"/>
</dbReference>
<dbReference type="Gene3D" id="2.40.30.10">
    <property type="entry name" value="Translation factors"/>
    <property type="match status" value="1"/>
</dbReference>
<sequence length="241" mass="27419">MTLLEDIIKTIMDKGEIISKEKISQSVYKIQIQSDAVKTMDFVPGCFIRLGVGIGKDVTSKKDMVRSYSIWDIDQDLKTFSLAIATHSNGIGAQWAEDCTVGDNVYYKTKTGKFTVDNSADSYLMIGDLSALSHLYIINRYLSEDKEIESIIYNINVAELYPDINNNTPFNFYDIEENNLKEIIAQIENVIPNLKGEKMAYIAGDSRVCIAINQYLRNELKWNTKQIKTKPFWNPDKTGLE</sequence>
<gene>
    <name evidence="3" type="ORF">MC378_06760</name>
</gene>
<dbReference type="InterPro" id="IPR017938">
    <property type="entry name" value="Riboflavin_synthase-like_b-brl"/>
</dbReference>
<comment type="similarity">
    <text evidence="1">Belongs to the SIP oxidoreductase family.</text>
</comment>
<dbReference type="RefSeq" id="WP_242177995.1">
    <property type="nucleotide sequence ID" value="NZ_JAKQYM010000004.1"/>
</dbReference>
<dbReference type="PANTHER" id="PTHR30157:SF0">
    <property type="entry name" value="NADPH-DEPENDENT FERRIC-CHELATE REDUCTASE"/>
    <property type="match status" value="1"/>
</dbReference>
<proteinExistence type="inferred from homology"/>
<evidence type="ECO:0000256" key="1">
    <source>
        <dbReference type="ARBA" id="ARBA00035644"/>
    </source>
</evidence>
<accession>A0A9X1VLU2</accession>
<dbReference type="AlphaFoldDB" id="A0A9X1VLU2"/>
<dbReference type="PROSITE" id="PS51384">
    <property type="entry name" value="FAD_FR"/>
    <property type="match status" value="1"/>
</dbReference>
<dbReference type="SUPFAM" id="SSF63380">
    <property type="entry name" value="Riboflavin synthase domain-like"/>
    <property type="match status" value="1"/>
</dbReference>
<reference evidence="3" key="1">
    <citation type="submission" date="2022-02" db="EMBL/GenBank/DDBJ databases">
        <title>Polaribacter sp. MSW13, isolated from seawater.</title>
        <authorList>
            <person name="Kristyanto S."/>
            <person name="Jung J."/>
            <person name="Jeon C.O."/>
        </authorList>
    </citation>
    <scope>NUCLEOTIDE SEQUENCE</scope>
    <source>
        <strain evidence="3">MSW13</strain>
    </source>
</reference>
<dbReference type="Pfam" id="PF08021">
    <property type="entry name" value="FAD_binding_9"/>
    <property type="match status" value="1"/>
</dbReference>
<name>A0A9X1VLU2_9FLAO</name>
<dbReference type="PANTHER" id="PTHR30157">
    <property type="entry name" value="FERRIC REDUCTASE, NADPH-DEPENDENT"/>
    <property type="match status" value="1"/>
</dbReference>
<feature type="domain" description="FAD-binding FR-type" evidence="2">
    <location>
        <begin position="10"/>
        <end position="117"/>
    </location>
</feature>
<evidence type="ECO:0000259" key="2">
    <source>
        <dbReference type="PROSITE" id="PS51384"/>
    </source>
</evidence>
<keyword evidence="4" id="KW-1185">Reference proteome</keyword>
<dbReference type="InterPro" id="IPR007037">
    <property type="entry name" value="SIP_rossman_dom"/>
</dbReference>
<organism evidence="3 4">
    <name type="scientific">Polaribacter marinus</name>
    <dbReference type="NCBI Taxonomy" id="2916838"/>
    <lineage>
        <taxon>Bacteria</taxon>
        <taxon>Pseudomonadati</taxon>
        <taxon>Bacteroidota</taxon>
        <taxon>Flavobacteriia</taxon>
        <taxon>Flavobacteriales</taxon>
        <taxon>Flavobacteriaceae</taxon>
    </lineage>
</organism>
<dbReference type="InterPro" id="IPR013113">
    <property type="entry name" value="SIP_FAD-bd"/>
</dbReference>
<evidence type="ECO:0000313" key="4">
    <source>
        <dbReference type="Proteomes" id="UP001139369"/>
    </source>
</evidence>
<dbReference type="InterPro" id="IPR017927">
    <property type="entry name" value="FAD-bd_FR_type"/>
</dbReference>
<dbReference type="InterPro" id="IPR039261">
    <property type="entry name" value="FNR_nucleotide-bd"/>
</dbReference>
<protein>
    <submittedName>
        <fullName evidence="3">SIP domain-containing protein</fullName>
    </submittedName>
</protein>